<keyword evidence="5" id="KW-0472">Membrane</keyword>
<keyword evidence="3" id="KW-0812">Transmembrane</keyword>
<accession>A0A0F0G0Y0</accession>
<proteinExistence type="inferred from homology"/>
<dbReference type="InterPro" id="IPR007267">
    <property type="entry name" value="GtrA_DPMS_TM"/>
</dbReference>
<sequence length="142" mass="16264">MTLFQNSFFRFLVVGVLNTICGMSVMFLLFNILETNYWLSTFIGNSVGATVSYFLNKRFTFKNDANHGQTIWKFISIILICYILSYCLSYLISHYLISSLSIKNNEILGNVSILIGNVFYTLINYVGQKFIVFSKKTSAQKV</sequence>
<evidence type="ECO:0000313" key="7">
    <source>
        <dbReference type="Proteomes" id="UP000254400"/>
    </source>
</evidence>
<dbReference type="InterPro" id="IPR051401">
    <property type="entry name" value="GtrA_CellWall_Glycosyl"/>
</dbReference>
<comment type="subcellular location">
    <subcellularLocation>
        <location evidence="1">Membrane</location>
        <topology evidence="1">Multi-pass membrane protein</topology>
    </subcellularLocation>
</comment>
<evidence type="ECO:0000313" key="6">
    <source>
        <dbReference type="EMBL" id="SUA72039.1"/>
    </source>
</evidence>
<dbReference type="Pfam" id="PF04138">
    <property type="entry name" value="GtrA_DPMS_TM"/>
    <property type="match status" value="1"/>
</dbReference>
<dbReference type="GO" id="GO:0000271">
    <property type="term" value="P:polysaccharide biosynthetic process"/>
    <property type="evidence" value="ECO:0007669"/>
    <property type="project" value="InterPro"/>
</dbReference>
<gene>
    <name evidence="6" type="ORF">NCTC10343_04992</name>
</gene>
<evidence type="ECO:0000256" key="1">
    <source>
        <dbReference type="ARBA" id="ARBA00004141"/>
    </source>
</evidence>
<dbReference type="GO" id="GO:0005886">
    <property type="term" value="C:plasma membrane"/>
    <property type="evidence" value="ECO:0007669"/>
    <property type="project" value="TreeGrafter"/>
</dbReference>
<dbReference type="EMBL" id="UGSC01000001">
    <property type="protein sequence ID" value="SUA72039.1"/>
    <property type="molecule type" value="Genomic_DNA"/>
</dbReference>
<dbReference type="Proteomes" id="UP000254400">
    <property type="component" value="Unassembled WGS sequence"/>
</dbReference>
<evidence type="ECO:0000256" key="3">
    <source>
        <dbReference type="ARBA" id="ARBA00022692"/>
    </source>
</evidence>
<evidence type="ECO:0000256" key="5">
    <source>
        <dbReference type="ARBA" id="ARBA00023136"/>
    </source>
</evidence>
<organism evidence="6 7">
    <name type="scientific">Paenibacillus polymyxa</name>
    <name type="common">Bacillus polymyxa</name>
    <dbReference type="NCBI Taxonomy" id="1406"/>
    <lineage>
        <taxon>Bacteria</taxon>
        <taxon>Bacillati</taxon>
        <taxon>Bacillota</taxon>
        <taxon>Bacilli</taxon>
        <taxon>Bacillales</taxon>
        <taxon>Paenibacillaceae</taxon>
        <taxon>Paenibacillus</taxon>
    </lineage>
</organism>
<protein>
    <submittedName>
        <fullName evidence="6">GtrA-like protein</fullName>
    </submittedName>
</protein>
<comment type="similarity">
    <text evidence="2">Belongs to the GtrA family.</text>
</comment>
<evidence type="ECO:0000256" key="4">
    <source>
        <dbReference type="ARBA" id="ARBA00022989"/>
    </source>
</evidence>
<name>A0A0F0G0Y0_PAEPO</name>
<keyword evidence="4" id="KW-1133">Transmembrane helix</keyword>
<dbReference type="PANTHER" id="PTHR38459:SF1">
    <property type="entry name" value="PROPHAGE BACTOPRENOL-LINKED GLUCOSE TRANSLOCASE HOMOLOG"/>
    <property type="match status" value="1"/>
</dbReference>
<evidence type="ECO:0000256" key="2">
    <source>
        <dbReference type="ARBA" id="ARBA00009399"/>
    </source>
</evidence>
<dbReference type="AlphaFoldDB" id="A0A0F0G0Y0"/>
<dbReference type="PANTHER" id="PTHR38459">
    <property type="entry name" value="PROPHAGE BACTOPRENOL-LINKED GLUCOSE TRANSLOCASE HOMOLOG"/>
    <property type="match status" value="1"/>
</dbReference>
<reference evidence="6 7" key="1">
    <citation type="submission" date="2018-06" db="EMBL/GenBank/DDBJ databases">
        <authorList>
            <consortium name="Pathogen Informatics"/>
            <person name="Doyle S."/>
        </authorList>
    </citation>
    <scope>NUCLEOTIDE SEQUENCE [LARGE SCALE GENOMIC DNA]</scope>
    <source>
        <strain evidence="6 7">NCTC10343</strain>
    </source>
</reference>